<organism evidence="2 3">
    <name type="scientific">Aromia moschata</name>
    <dbReference type="NCBI Taxonomy" id="1265417"/>
    <lineage>
        <taxon>Eukaryota</taxon>
        <taxon>Metazoa</taxon>
        <taxon>Ecdysozoa</taxon>
        <taxon>Arthropoda</taxon>
        <taxon>Hexapoda</taxon>
        <taxon>Insecta</taxon>
        <taxon>Pterygota</taxon>
        <taxon>Neoptera</taxon>
        <taxon>Endopterygota</taxon>
        <taxon>Coleoptera</taxon>
        <taxon>Polyphaga</taxon>
        <taxon>Cucujiformia</taxon>
        <taxon>Chrysomeloidea</taxon>
        <taxon>Cerambycidae</taxon>
        <taxon>Cerambycinae</taxon>
        <taxon>Callichromatini</taxon>
        <taxon>Aromia</taxon>
    </lineage>
</organism>
<dbReference type="PANTHER" id="PTHR39069:SF8">
    <property type="entry name" value="FI17111P1"/>
    <property type="match status" value="1"/>
</dbReference>
<dbReference type="EMBL" id="JAPWTK010000018">
    <property type="protein sequence ID" value="KAJ8958293.1"/>
    <property type="molecule type" value="Genomic_DNA"/>
</dbReference>
<comment type="caution">
    <text evidence="2">The sequence shown here is derived from an EMBL/GenBank/DDBJ whole genome shotgun (WGS) entry which is preliminary data.</text>
</comment>
<keyword evidence="3" id="KW-1185">Reference proteome</keyword>
<proteinExistence type="predicted"/>
<dbReference type="Pfam" id="PF01683">
    <property type="entry name" value="EB"/>
    <property type="match status" value="1"/>
</dbReference>
<name>A0AAV8Z4K0_9CUCU</name>
<dbReference type="PANTHER" id="PTHR39069">
    <property type="entry name" value="ECDYSONE-INDUCIBLE GENE E1, ISOFORM A"/>
    <property type="match status" value="1"/>
</dbReference>
<sequence>MEEPSPAVWLPKEVILKETILQWRIPRLYDDPVYAVRTLWIIELGQDCKELAECVFIEFAECKNSKCACVTNYVENRNRSRCLLVADGVGSVCVEDAQCKKQLGGASECKDGQCACKEMYQLKNATNTCVREMLLGDTCKDHSDCHGPYPGLSRLECILGVCKCRAMYNELDGYCISSSQKFKASLSIIILALLLQL</sequence>
<dbReference type="InterPro" id="IPR006149">
    <property type="entry name" value="EB_dom"/>
</dbReference>
<dbReference type="AlphaFoldDB" id="A0AAV8Z4K0"/>
<reference evidence="2" key="1">
    <citation type="journal article" date="2023" name="Insect Mol. Biol.">
        <title>Genome sequencing provides insights into the evolution of gene families encoding plant cell wall-degrading enzymes in longhorned beetles.</title>
        <authorList>
            <person name="Shin N.R."/>
            <person name="Okamura Y."/>
            <person name="Kirsch R."/>
            <person name="Pauchet Y."/>
        </authorList>
    </citation>
    <scope>NUCLEOTIDE SEQUENCE</scope>
    <source>
        <strain evidence="2">AMC_N1</strain>
    </source>
</reference>
<accession>A0AAV8Z4K0</accession>
<evidence type="ECO:0000259" key="1">
    <source>
        <dbReference type="Pfam" id="PF01683"/>
    </source>
</evidence>
<protein>
    <recommendedName>
        <fullName evidence="1">EB domain-containing protein</fullName>
    </recommendedName>
</protein>
<feature type="domain" description="EB" evidence="1">
    <location>
        <begin position="126"/>
        <end position="175"/>
    </location>
</feature>
<gene>
    <name evidence="2" type="ORF">NQ318_017439</name>
</gene>
<dbReference type="Proteomes" id="UP001162162">
    <property type="component" value="Unassembled WGS sequence"/>
</dbReference>
<evidence type="ECO:0000313" key="3">
    <source>
        <dbReference type="Proteomes" id="UP001162162"/>
    </source>
</evidence>
<evidence type="ECO:0000313" key="2">
    <source>
        <dbReference type="EMBL" id="KAJ8958293.1"/>
    </source>
</evidence>